<evidence type="ECO:0000256" key="11">
    <source>
        <dbReference type="PIRSR" id="PIRSR000445-3"/>
    </source>
</evidence>
<dbReference type="NCBIfam" id="NF000750">
    <property type="entry name" value="PRK00045.3-4"/>
    <property type="match status" value="1"/>
</dbReference>
<dbReference type="InterPro" id="IPR006151">
    <property type="entry name" value="Shikm_DH/Glu-tRNA_Rdtase"/>
</dbReference>
<feature type="site" description="Important for activity" evidence="8 12">
    <location>
        <position position="101"/>
    </location>
</feature>
<dbReference type="Pfam" id="PF01488">
    <property type="entry name" value="Shikimate_DH"/>
    <property type="match status" value="1"/>
</dbReference>
<evidence type="ECO:0000256" key="13">
    <source>
        <dbReference type="RuleBase" id="RU000584"/>
    </source>
</evidence>
<evidence type="ECO:0000256" key="4">
    <source>
        <dbReference type="ARBA" id="ARBA00022857"/>
    </source>
</evidence>
<dbReference type="Gene3D" id="3.30.460.30">
    <property type="entry name" value="Glutamyl-tRNA reductase, N-terminal domain"/>
    <property type="match status" value="1"/>
</dbReference>
<protein>
    <recommendedName>
        <fullName evidence="3 8">Glutamyl-tRNA reductase</fullName>
        <shortName evidence="8">GluTR</shortName>
        <ecNumber evidence="3 8">1.2.1.70</ecNumber>
    </recommendedName>
</protein>
<dbReference type="SUPFAM" id="SSF51735">
    <property type="entry name" value="NAD(P)-binding Rossmann-fold domains"/>
    <property type="match status" value="1"/>
</dbReference>
<dbReference type="InterPro" id="IPR036453">
    <property type="entry name" value="GluRdtase_dimer_dom_sf"/>
</dbReference>
<feature type="domain" description="Tetrapyrrole biosynthesis glutamyl-tRNA reductase dimerisation" evidence="15">
    <location>
        <begin position="320"/>
        <end position="415"/>
    </location>
</feature>
<dbReference type="PANTHER" id="PTHR43013">
    <property type="entry name" value="GLUTAMYL-TRNA REDUCTASE"/>
    <property type="match status" value="1"/>
</dbReference>
<evidence type="ECO:0000256" key="2">
    <source>
        <dbReference type="ARBA" id="ARBA00005916"/>
    </source>
</evidence>
<dbReference type="Pfam" id="PF05201">
    <property type="entry name" value="GlutR_N"/>
    <property type="match status" value="1"/>
</dbReference>
<evidence type="ECO:0000256" key="10">
    <source>
        <dbReference type="PIRSR" id="PIRSR000445-2"/>
    </source>
</evidence>
<evidence type="ECO:0000313" key="18">
    <source>
        <dbReference type="EMBL" id="TIH33749.1"/>
    </source>
</evidence>
<dbReference type="GO" id="GO:0008883">
    <property type="term" value="F:glutamyl-tRNA reductase activity"/>
    <property type="evidence" value="ECO:0007669"/>
    <property type="project" value="UniProtKB-UniRule"/>
</dbReference>
<comment type="similarity">
    <text evidence="2 8 13">Belongs to the glutamyl-tRNA reductase family.</text>
</comment>
<feature type="domain" description="Glutamyl-tRNA reductase N-terminal" evidence="17">
    <location>
        <begin position="6"/>
        <end position="158"/>
    </location>
</feature>
<dbReference type="GO" id="GO:0019353">
    <property type="term" value="P:protoporphyrinogen IX biosynthetic process from glutamate"/>
    <property type="evidence" value="ECO:0007669"/>
    <property type="project" value="TreeGrafter"/>
</dbReference>
<dbReference type="PIRSF" id="PIRSF000445">
    <property type="entry name" value="4pyrrol_synth_GluRdtase"/>
    <property type="match status" value="1"/>
</dbReference>
<evidence type="ECO:0000256" key="5">
    <source>
        <dbReference type="ARBA" id="ARBA00023002"/>
    </source>
</evidence>
<dbReference type="InterPro" id="IPR000343">
    <property type="entry name" value="4pyrrol_synth_GluRdtase"/>
</dbReference>
<feature type="active site" description="Nucleophile" evidence="8 9">
    <location>
        <position position="47"/>
    </location>
</feature>
<feature type="binding site" evidence="8 10">
    <location>
        <position position="111"/>
    </location>
    <ligand>
        <name>substrate</name>
    </ligand>
</feature>
<evidence type="ECO:0000256" key="6">
    <source>
        <dbReference type="ARBA" id="ARBA00023244"/>
    </source>
</evidence>
<comment type="subunit">
    <text evidence="8">Homodimer.</text>
</comment>
<evidence type="ECO:0000256" key="1">
    <source>
        <dbReference type="ARBA" id="ARBA00005059"/>
    </source>
</evidence>
<dbReference type="Proteomes" id="UP000306192">
    <property type="component" value="Unassembled WGS sequence"/>
</dbReference>
<sequence length="469" mass="48616">MLICLTASHRNASFDLLEKLSVGAPSVAPQLVANSDFIQGAVVLATCNRFEAYLDVDEPLTAGCALAAREVIDAVSAASFVDSADVIDAITVLSGDTVAEHLFSVSSGLESVVIGEEEIGGQVKRALQTARIEGTTSSALERLFQRASHTSRDVKTKTGVGGAGRSLVRLALELAESRVTDWAATRVLLIGTGKYARVSLAALHERGVTNVTVYSPSSRIAPFAERLSVPQVFTPGLDAVLAQSDVVVAASQSPTYVLSAAHFTAAAARPNALERRLVIDLGLPRNIDPAAQHLPGVELLDLETISLHAPIDEFKATTSARAMVDEAAAEFTAARVESEVTPAVVALRGHFFDVLDAEIARARARAGDDAAASETEAALRHLVGVLLHTPSVRARELARAGESESFVSALDALFGVQPAAAAQVTPLPTIVPVLPAASALPAGPGAGLGRTGTAARDDNPPRTGTAAAS</sequence>
<comment type="pathway">
    <text evidence="1 8 13">Porphyrin-containing compound metabolism; protoporphyrin-IX biosynthesis; 5-aminolevulinate from L-glutamyl-tRNA(Glu): step 1/2.</text>
</comment>
<keyword evidence="19" id="KW-1185">Reference proteome</keyword>
<dbReference type="Pfam" id="PF00745">
    <property type="entry name" value="GlutR_dimer"/>
    <property type="match status" value="1"/>
</dbReference>
<dbReference type="UniPathway" id="UPA00251">
    <property type="reaction ID" value="UER00316"/>
</dbReference>
<dbReference type="PANTHER" id="PTHR43013:SF1">
    <property type="entry name" value="GLUTAMYL-TRNA REDUCTASE"/>
    <property type="match status" value="1"/>
</dbReference>
<dbReference type="RefSeq" id="WP_136642957.1">
    <property type="nucleotide sequence ID" value="NZ_QYRT01000032.1"/>
</dbReference>
<evidence type="ECO:0000256" key="7">
    <source>
        <dbReference type="ARBA" id="ARBA00047464"/>
    </source>
</evidence>
<dbReference type="EMBL" id="QYRT01000032">
    <property type="protein sequence ID" value="TIH33749.1"/>
    <property type="molecule type" value="Genomic_DNA"/>
</dbReference>
<comment type="function">
    <text evidence="8">Catalyzes the NADPH-dependent reduction of glutamyl-tRNA(Glu) to glutamate 1-semialdehyde (GSA).</text>
</comment>
<evidence type="ECO:0000256" key="8">
    <source>
        <dbReference type="HAMAP-Rule" id="MF_00087"/>
    </source>
</evidence>
<dbReference type="InterPro" id="IPR015895">
    <property type="entry name" value="4pyrrol_synth_GluRdtase_N"/>
</dbReference>
<evidence type="ECO:0000259" key="17">
    <source>
        <dbReference type="Pfam" id="PF05201"/>
    </source>
</evidence>
<comment type="domain">
    <text evidence="8">Possesses an unusual extended V-shaped dimeric structure with each monomer consisting of three distinct domains arranged along a curved 'spinal' alpha-helix. The N-terminal catalytic domain specifically recognizes the glutamate moiety of the substrate. The second domain is the NADPH-binding domain, and the third C-terminal domain is responsible for dimerization.</text>
</comment>
<evidence type="ECO:0000256" key="12">
    <source>
        <dbReference type="PIRSR" id="PIRSR000445-4"/>
    </source>
</evidence>
<feature type="binding site" evidence="8 10">
    <location>
        <begin position="46"/>
        <end position="49"/>
    </location>
    <ligand>
        <name>substrate</name>
    </ligand>
</feature>
<evidence type="ECO:0000256" key="14">
    <source>
        <dbReference type="SAM" id="MobiDB-lite"/>
    </source>
</evidence>
<dbReference type="GO" id="GO:0050661">
    <property type="term" value="F:NADP binding"/>
    <property type="evidence" value="ECO:0007669"/>
    <property type="project" value="InterPro"/>
</dbReference>
<evidence type="ECO:0000259" key="15">
    <source>
        <dbReference type="Pfam" id="PF00745"/>
    </source>
</evidence>
<keyword evidence="5 8" id="KW-0560">Oxidoreductase</keyword>
<organism evidence="18 19">
    <name type="scientific">Subtercola vilae</name>
    <dbReference type="NCBI Taxonomy" id="2056433"/>
    <lineage>
        <taxon>Bacteria</taxon>
        <taxon>Bacillati</taxon>
        <taxon>Actinomycetota</taxon>
        <taxon>Actinomycetes</taxon>
        <taxon>Micrococcales</taxon>
        <taxon>Microbacteriaceae</taxon>
        <taxon>Subtercola</taxon>
    </lineage>
</organism>
<comment type="catalytic activity">
    <reaction evidence="7 8 13">
        <text>(S)-4-amino-5-oxopentanoate + tRNA(Glu) + NADP(+) = L-glutamyl-tRNA(Glu) + NADPH + H(+)</text>
        <dbReference type="Rhea" id="RHEA:12344"/>
        <dbReference type="Rhea" id="RHEA-COMP:9663"/>
        <dbReference type="Rhea" id="RHEA-COMP:9680"/>
        <dbReference type="ChEBI" id="CHEBI:15378"/>
        <dbReference type="ChEBI" id="CHEBI:57501"/>
        <dbReference type="ChEBI" id="CHEBI:57783"/>
        <dbReference type="ChEBI" id="CHEBI:58349"/>
        <dbReference type="ChEBI" id="CHEBI:78442"/>
        <dbReference type="ChEBI" id="CHEBI:78520"/>
        <dbReference type="EC" id="1.2.1.70"/>
    </reaction>
</comment>
<gene>
    <name evidence="8" type="primary">hemA</name>
    <name evidence="18" type="ORF">D4765_14230</name>
</gene>
<keyword evidence="6 8" id="KW-0627">Porphyrin biosynthesis</keyword>
<accession>A0A4T2BRQ1</accession>
<feature type="region of interest" description="Disordered" evidence="14">
    <location>
        <begin position="444"/>
        <end position="469"/>
    </location>
</feature>
<evidence type="ECO:0000259" key="16">
    <source>
        <dbReference type="Pfam" id="PF01488"/>
    </source>
</evidence>
<reference evidence="18 19" key="1">
    <citation type="journal article" date="2019" name="Microorganisms">
        <title>Systematic Affiliation and Genome Analysis of Subtercola vilae DB165(T) with Particular Emphasis on Cold Adaptation of an Isolate from a High-Altitude Cold Volcano Lake.</title>
        <authorList>
            <person name="Villalobos A.S."/>
            <person name="Wiese J."/>
            <person name="Imhoff J.F."/>
            <person name="Dorador C."/>
            <person name="Keller A."/>
            <person name="Hentschel U."/>
        </authorList>
    </citation>
    <scope>NUCLEOTIDE SEQUENCE [LARGE SCALE GENOMIC DNA]</scope>
    <source>
        <strain evidence="18 19">DB165</strain>
    </source>
</reference>
<comment type="caution">
    <text evidence="18">The sequence shown here is derived from an EMBL/GenBank/DDBJ whole genome shotgun (WGS) entry which is preliminary data.</text>
</comment>
<evidence type="ECO:0000256" key="9">
    <source>
        <dbReference type="PIRSR" id="PIRSR000445-1"/>
    </source>
</evidence>
<dbReference type="AlphaFoldDB" id="A0A4T2BRQ1"/>
<dbReference type="SUPFAM" id="SSF69742">
    <property type="entry name" value="Glutamyl tRNA-reductase catalytic, N-terminal domain"/>
    <property type="match status" value="1"/>
</dbReference>
<evidence type="ECO:0000313" key="19">
    <source>
        <dbReference type="Proteomes" id="UP000306192"/>
    </source>
</evidence>
<keyword evidence="4 8" id="KW-0521">NADP</keyword>
<proteinExistence type="inferred from homology"/>
<feature type="binding site" evidence="8 10">
    <location>
        <position position="122"/>
    </location>
    <ligand>
        <name>substrate</name>
    </ligand>
</feature>
<dbReference type="InterPro" id="IPR036291">
    <property type="entry name" value="NAD(P)-bd_dom_sf"/>
</dbReference>
<dbReference type="OrthoDB" id="110209at2"/>
<comment type="miscellaneous">
    <text evidence="8">During catalysis, the active site Cys acts as a nucleophile attacking the alpha-carbonyl group of tRNA-bound glutamate with the formation of a thioester intermediate between enzyme and glutamate, and the concomitant release of tRNA(Glu). The thioester intermediate is finally reduced by direct hydride transfer from NADPH, to form the product GSA.</text>
</comment>
<name>A0A4T2BRQ1_9MICO</name>
<dbReference type="Gene3D" id="3.40.50.720">
    <property type="entry name" value="NAD(P)-binding Rossmann-like Domain"/>
    <property type="match status" value="1"/>
</dbReference>
<dbReference type="NCBIfam" id="TIGR01035">
    <property type="entry name" value="hemA"/>
    <property type="match status" value="1"/>
</dbReference>
<dbReference type="InterPro" id="IPR015896">
    <property type="entry name" value="4pyrrol_synth_GluRdtase_dimer"/>
</dbReference>
<dbReference type="EC" id="1.2.1.70" evidence="3 8"/>
<feature type="domain" description="Quinate/shikimate 5-dehydrogenase/glutamyl-tRNA reductase" evidence="16">
    <location>
        <begin position="173"/>
        <end position="304"/>
    </location>
</feature>
<dbReference type="HAMAP" id="MF_00087">
    <property type="entry name" value="Glu_tRNA_reductase"/>
    <property type="match status" value="1"/>
</dbReference>
<dbReference type="InterPro" id="IPR036343">
    <property type="entry name" value="GluRdtase_N_sf"/>
</dbReference>
<dbReference type="SUPFAM" id="SSF69075">
    <property type="entry name" value="Glutamyl tRNA-reductase dimerization domain"/>
    <property type="match status" value="1"/>
</dbReference>
<evidence type="ECO:0000256" key="3">
    <source>
        <dbReference type="ARBA" id="ARBA00012970"/>
    </source>
</evidence>
<feature type="binding site" evidence="8 11">
    <location>
        <begin position="191"/>
        <end position="196"/>
    </location>
    <ligand>
        <name>NADP(+)</name>
        <dbReference type="ChEBI" id="CHEBI:58349"/>
    </ligand>
</feature>
<feature type="binding site" evidence="8 10">
    <location>
        <begin position="116"/>
        <end position="118"/>
    </location>
    <ligand>
        <name>substrate</name>
    </ligand>
</feature>